<organism evidence="2 3">
    <name type="scientific">Schizothecium vesticola</name>
    <dbReference type="NCBI Taxonomy" id="314040"/>
    <lineage>
        <taxon>Eukaryota</taxon>
        <taxon>Fungi</taxon>
        <taxon>Dikarya</taxon>
        <taxon>Ascomycota</taxon>
        <taxon>Pezizomycotina</taxon>
        <taxon>Sordariomycetes</taxon>
        <taxon>Sordariomycetidae</taxon>
        <taxon>Sordariales</taxon>
        <taxon>Schizotheciaceae</taxon>
        <taxon>Schizothecium</taxon>
    </lineage>
</organism>
<evidence type="ECO:0008006" key="4">
    <source>
        <dbReference type="Google" id="ProtNLM"/>
    </source>
</evidence>
<gene>
    <name evidence="2" type="ORF">B0T18DRAFT_434388</name>
</gene>
<evidence type="ECO:0000313" key="2">
    <source>
        <dbReference type="EMBL" id="KAK0753794.1"/>
    </source>
</evidence>
<keyword evidence="3" id="KW-1185">Reference proteome</keyword>
<dbReference type="Proteomes" id="UP001172155">
    <property type="component" value="Unassembled WGS sequence"/>
</dbReference>
<feature type="region of interest" description="Disordered" evidence="1">
    <location>
        <begin position="351"/>
        <end position="373"/>
    </location>
</feature>
<accession>A0AA40KC56</accession>
<sequence length="486" mass="53467">MDAKAREIGGPKPTFRRCQTIPHPQNPAFYGRNDVLQDISAAFERQTSRPASVAVWGTAGIGKTQIALKFAHRLWSSGQETILWIASETTAEVARSFNDAAKGLKLEGYSATNPPDQNRHLAAIQNWPTVGHGKILVTCRSMFVAEADTIAQAIEVPAFTVPETTEMIHKILKRSTLGNGGQLEENATDRLSSKLGGLPLAIDIVAKQIKLSRRFKSVAEYLSYIEDNQDSALQQPKRGGADPSYPRDMHNLWQPTFDELNEDAAELMGILCFMGPEAIPMFLFRGKDWVDGAINILLGSALIGINDETGIIAVHRLIQDSYFLQMAAASRLMSFHSALVLLRTHFPSQESNGAPYRDHCQSPKNRAALPTNDPTFIDPARDNAWYMVETQQFLQAESALLSVLGDINNGSLLAASIQRSLLGLYERTGKSVKACRAAEIEFKILEKQRVCEGNNPANANSNVGYALVSARREVALGYANRCWVNI</sequence>
<dbReference type="EMBL" id="JAUKUD010000001">
    <property type="protein sequence ID" value="KAK0753794.1"/>
    <property type="molecule type" value="Genomic_DNA"/>
</dbReference>
<comment type="caution">
    <text evidence="2">The sequence shown here is derived from an EMBL/GenBank/DDBJ whole genome shotgun (WGS) entry which is preliminary data.</text>
</comment>
<dbReference type="PRINTS" id="PR00364">
    <property type="entry name" value="DISEASERSIST"/>
</dbReference>
<reference evidence="2" key="1">
    <citation type="submission" date="2023-06" db="EMBL/GenBank/DDBJ databases">
        <title>Genome-scale phylogeny and comparative genomics of the fungal order Sordariales.</title>
        <authorList>
            <consortium name="Lawrence Berkeley National Laboratory"/>
            <person name="Hensen N."/>
            <person name="Bonometti L."/>
            <person name="Westerberg I."/>
            <person name="Brannstrom I.O."/>
            <person name="Guillou S."/>
            <person name="Cros-Aarteil S."/>
            <person name="Calhoun S."/>
            <person name="Haridas S."/>
            <person name="Kuo A."/>
            <person name="Mondo S."/>
            <person name="Pangilinan J."/>
            <person name="Riley R."/>
            <person name="LaButti K."/>
            <person name="Andreopoulos B."/>
            <person name="Lipzen A."/>
            <person name="Chen C."/>
            <person name="Yanf M."/>
            <person name="Daum C."/>
            <person name="Ng V."/>
            <person name="Clum A."/>
            <person name="Steindorff A."/>
            <person name="Ohm R."/>
            <person name="Martin F."/>
            <person name="Silar P."/>
            <person name="Natvig D."/>
            <person name="Lalanne C."/>
            <person name="Gautier V."/>
            <person name="Ament-velasquez S.L."/>
            <person name="Kruys A."/>
            <person name="Hutchinson M.I."/>
            <person name="Powell A.J."/>
            <person name="Barry K."/>
            <person name="Miller A.N."/>
            <person name="Grigoriev I.V."/>
            <person name="Debuchy R."/>
            <person name="Gladieux P."/>
            <person name="Thoren M.H."/>
            <person name="Johannesson H."/>
        </authorList>
    </citation>
    <scope>NUCLEOTIDE SEQUENCE</scope>
    <source>
        <strain evidence="2">SMH3187-1</strain>
    </source>
</reference>
<evidence type="ECO:0000313" key="3">
    <source>
        <dbReference type="Proteomes" id="UP001172155"/>
    </source>
</evidence>
<dbReference type="AlphaFoldDB" id="A0AA40KC56"/>
<dbReference type="InterPro" id="IPR027417">
    <property type="entry name" value="P-loop_NTPase"/>
</dbReference>
<proteinExistence type="predicted"/>
<protein>
    <recommendedName>
        <fullName evidence="4">NB-ARC domain-containing protein</fullName>
    </recommendedName>
</protein>
<dbReference type="Gene3D" id="3.40.50.300">
    <property type="entry name" value="P-loop containing nucleotide triphosphate hydrolases"/>
    <property type="match status" value="1"/>
</dbReference>
<evidence type="ECO:0000256" key="1">
    <source>
        <dbReference type="SAM" id="MobiDB-lite"/>
    </source>
</evidence>
<dbReference type="SUPFAM" id="SSF52540">
    <property type="entry name" value="P-loop containing nucleoside triphosphate hydrolases"/>
    <property type="match status" value="1"/>
</dbReference>
<name>A0AA40KC56_9PEZI</name>